<dbReference type="InterPro" id="IPR036890">
    <property type="entry name" value="HATPase_C_sf"/>
</dbReference>
<reference evidence="3 4" key="1">
    <citation type="submission" date="2017-09" db="EMBL/GenBank/DDBJ databases">
        <authorList>
            <person name="Lee N."/>
            <person name="Cho B.-K."/>
        </authorList>
    </citation>
    <scope>NUCLEOTIDE SEQUENCE [LARGE SCALE GENOMIC DNA]</scope>
    <source>
        <strain evidence="3 4">ATCC 13740</strain>
    </source>
</reference>
<dbReference type="Pfam" id="PF13589">
    <property type="entry name" value="HATPase_c_3"/>
    <property type="match status" value="1"/>
</dbReference>
<protein>
    <recommendedName>
        <fullName evidence="2">Histidine kinase/HSP90-like ATPase domain-containing protein</fullName>
    </recommendedName>
</protein>
<dbReference type="EMBL" id="CP023694">
    <property type="protein sequence ID" value="QEV27802.1"/>
    <property type="molecule type" value="Genomic_DNA"/>
</dbReference>
<dbReference type="SMART" id="SM00387">
    <property type="entry name" value="HATPase_c"/>
    <property type="match status" value="1"/>
</dbReference>
<evidence type="ECO:0000313" key="3">
    <source>
        <dbReference type="EMBL" id="QEV27802.1"/>
    </source>
</evidence>
<dbReference type="GeneID" id="91420149"/>
<evidence type="ECO:0000256" key="1">
    <source>
        <dbReference type="SAM" id="MobiDB-lite"/>
    </source>
</evidence>
<dbReference type="Proteomes" id="UP000326598">
    <property type="component" value="Chromosome"/>
</dbReference>
<dbReference type="RefSeq" id="WP_150483022.1">
    <property type="nucleotide sequence ID" value="NZ_BMTB01000004.1"/>
</dbReference>
<sequence>MTETETRPNTLNLMPSPRILEMIAEVDLQLHQCLCELIDNCLDELIEATRVDETLEPRIDITLPTAAKANRGAKVVVSDNGRGMSQEELGHALSAGTSGKQRFGSLGLFGMGFNIATARLGTVTQVRTGRRGDDHWITATIDLRAMQQRSSYEVPLRYDPKDLDEHGTLVSVTNLREDIVDKLRSASSIREVSKNLGRIYTYMLRDPDGPHSGAELMGGLNQRLYVNGRHVPPLVPCIWDPTRSVTYKAGEVPAAEPIDVPLTNAFACMNCGRWYTTRHDQCVDCESADIQERERRIVGWLGVQRFADKSDFGLTFLRYGRAITTRDRSLFDWEGPDGDIELEYPIELGMGRIVGEIHLDHAPVNVRKTNFDTSSPEWRYMVAKVRGDLPLRPQLSKRLFNRENDSPMSRFFNAFRENKPGLRYLMPGNGSTAIHTEAKRWAQKFRSGDPEYQTDEKWYDAAVDHDRVKNGPPPEPASPSDEDDWLKEEGLGHLGSGAADGPTPSKDQKQPDVAAETLPETEEQRFARYKEHALLLPDTDREVRLGTAQAFLRVYVTTGVELIKDGQRQPTVVRIAAGEVEIYVDSDTALIARYGWSPLNVALFCAAPQLKNVYSVSGSIDGLVTSILEQFPDRRVHSSAVRARAEMLLEGLRERLADLTSKDASTFWSALSGESKRAAESYAIAVAPDVNWKAAVENGEFARYLGAEGILDLVTNAPELVLDGGLFRSTYAALGEETQADQVARVSAFLTDLKRMVVGPPLQNTLELSRLLLTADLLDSEIVQA</sequence>
<dbReference type="AlphaFoldDB" id="A0A5J6I8A4"/>
<feature type="region of interest" description="Disordered" evidence="1">
    <location>
        <begin position="465"/>
        <end position="522"/>
    </location>
</feature>
<dbReference type="InterPro" id="IPR003594">
    <property type="entry name" value="HATPase_dom"/>
</dbReference>
<gene>
    <name evidence="3" type="ORF">CP976_29295</name>
</gene>
<dbReference type="SUPFAM" id="SSF55874">
    <property type="entry name" value="ATPase domain of HSP90 chaperone/DNA topoisomerase II/histidine kinase"/>
    <property type="match status" value="1"/>
</dbReference>
<accession>A0A5J6I8A4</accession>
<dbReference type="KEGG" id="scoe:CP976_29295"/>
<organism evidence="3 4">
    <name type="scientific">Streptomyces coeruleorubidus</name>
    <dbReference type="NCBI Taxonomy" id="116188"/>
    <lineage>
        <taxon>Bacteria</taxon>
        <taxon>Bacillati</taxon>
        <taxon>Actinomycetota</taxon>
        <taxon>Actinomycetes</taxon>
        <taxon>Kitasatosporales</taxon>
        <taxon>Streptomycetaceae</taxon>
        <taxon>Streptomyces</taxon>
    </lineage>
</organism>
<evidence type="ECO:0000313" key="4">
    <source>
        <dbReference type="Proteomes" id="UP000326598"/>
    </source>
</evidence>
<proteinExistence type="predicted"/>
<name>A0A5J6I8A4_STRC4</name>
<evidence type="ECO:0000259" key="2">
    <source>
        <dbReference type="SMART" id="SM00387"/>
    </source>
</evidence>
<feature type="domain" description="Histidine kinase/HSP90-like ATPase" evidence="2">
    <location>
        <begin position="25"/>
        <end position="147"/>
    </location>
</feature>
<dbReference type="Gene3D" id="3.30.565.10">
    <property type="entry name" value="Histidine kinase-like ATPase, C-terminal domain"/>
    <property type="match status" value="1"/>
</dbReference>